<reference evidence="1 2" key="1">
    <citation type="submission" date="2023-03" db="EMBL/GenBank/DDBJ databases">
        <title>High recombination rates correlate with genetic variation in Cardiocondyla obscurior ants.</title>
        <authorList>
            <person name="Errbii M."/>
        </authorList>
    </citation>
    <scope>NUCLEOTIDE SEQUENCE [LARGE SCALE GENOMIC DNA]</scope>
    <source>
        <strain evidence="1">Alpha-2009</strain>
        <tissue evidence="1">Whole body</tissue>
    </source>
</reference>
<protein>
    <submittedName>
        <fullName evidence="1">Uncharacterized protein</fullName>
    </submittedName>
</protein>
<dbReference type="AlphaFoldDB" id="A0AAW2FW89"/>
<dbReference type="Proteomes" id="UP001430953">
    <property type="component" value="Unassembled WGS sequence"/>
</dbReference>
<evidence type="ECO:0000313" key="1">
    <source>
        <dbReference type="EMBL" id="KAL0120058.1"/>
    </source>
</evidence>
<name>A0AAW2FW89_9HYME</name>
<organism evidence="1 2">
    <name type="scientific">Cardiocondyla obscurior</name>
    <dbReference type="NCBI Taxonomy" id="286306"/>
    <lineage>
        <taxon>Eukaryota</taxon>
        <taxon>Metazoa</taxon>
        <taxon>Ecdysozoa</taxon>
        <taxon>Arthropoda</taxon>
        <taxon>Hexapoda</taxon>
        <taxon>Insecta</taxon>
        <taxon>Pterygota</taxon>
        <taxon>Neoptera</taxon>
        <taxon>Endopterygota</taxon>
        <taxon>Hymenoptera</taxon>
        <taxon>Apocrita</taxon>
        <taxon>Aculeata</taxon>
        <taxon>Formicoidea</taxon>
        <taxon>Formicidae</taxon>
        <taxon>Myrmicinae</taxon>
        <taxon>Cardiocondyla</taxon>
    </lineage>
</organism>
<keyword evidence="2" id="KW-1185">Reference proteome</keyword>
<comment type="caution">
    <text evidence="1">The sequence shown here is derived from an EMBL/GenBank/DDBJ whole genome shotgun (WGS) entry which is preliminary data.</text>
</comment>
<evidence type="ECO:0000313" key="2">
    <source>
        <dbReference type="Proteomes" id="UP001430953"/>
    </source>
</evidence>
<dbReference type="EMBL" id="JADYXP020000007">
    <property type="protein sequence ID" value="KAL0120058.1"/>
    <property type="molecule type" value="Genomic_DNA"/>
</dbReference>
<sequence>MSRSVYNPPYRRYRRYWKSSESAGNPPDATETGRDFKSNYARASCFIIFEVGFFARLRIYVANPAISEPSSYDCSGITLLGQISLFRARGMFRVILDLDLRCKQAEGKRTRRREVEISRCSGTSNRITDLLEIENTLMVRCMCKTFQFGKHWREMFCDMFCKPAKSSTSASLPPFSVLSSRNCVEPTCFALM</sequence>
<gene>
    <name evidence="1" type="ORF">PUN28_008030</name>
</gene>
<proteinExistence type="predicted"/>
<accession>A0AAW2FW89</accession>